<feature type="transmembrane region" description="Helical" evidence="10">
    <location>
        <begin position="300"/>
        <end position="329"/>
    </location>
</feature>
<feature type="compositionally biased region" description="Basic and acidic residues" evidence="9">
    <location>
        <begin position="57"/>
        <end position="71"/>
    </location>
</feature>
<keyword evidence="3" id="KW-1003">Cell membrane</keyword>
<keyword evidence="12" id="KW-1185">Reference proteome</keyword>
<evidence type="ECO:0000256" key="8">
    <source>
        <dbReference type="ARBA" id="ARBA00037998"/>
    </source>
</evidence>
<feature type="transmembrane region" description="Helical" evidence="10">
    <location>
        <begin position="270"/>
        <end position="294"/>
    </location>
</feature>
<dbReference type="Proteomes" id="UP000460221">
    <property type="component" value="Unassembled WGS sequence"/>
</dbReference>
<dbReference type="EMBL" id="WLYK01000009">
    <property type="protein sequence ID" value="MTD16321.1"/>
    <property type="molecule type" value="Genomic_DNA"/>
</dbReference>
<feature type="transmembrane region" description="Helical" evidence="10">
    <location>
        <begin position="216"/>
        <end position="238"/>
    </location>
</feature>
<dbReference type="AlphaFoldDB" id="A0A7K1FQA9"/>
<evidence type="ECO:0000256" key="3">
    <source>
        <dbReference type="ARBA" id="ARBA00022475"/>
    </source>
</evidence>
<evidence type="ECO:0000256" key="6">
    <source>
        <dbReference type="ARBA" id="ARBA00022989"/>
    </source>
</evidence>
<evidence type="ECO:0000256" key="4">
    <source>
        <dbReference type="ARBA" id="ARBA00022692"/>
    </source>
</evidence>
<reference evidence="11 12" key="1">
    <citation type="submission" date="2019-11" db="EMBL/GenBank/DDBJ databases">
        <authorList>
            <person name="Jiang L.-Q."/>
        </authorList>
    </citation>
    <scope>NUCLEOTIDE SEQUENCE [LARGE SCALE GENOMIC DNA]</scope>
    <source>
        <strain evidence="11 12">YIM 132087</strain>
    </source>
</reference>
<sequence>MPAARPCGCGEGRLHRRRHVQGRHGATADRRGRQGLVRLQGHQVQRHQPCTGVQPRGLRDLRGRRAGERPHGAGKLREVRVVAVTVVWSGLALGAINALVGIAYNMVLTTSGIFNFAQPQFVMIGAFLAFEGSVVLGLPLWVLLVATAVIGGLLGLLEDQAAIRPLGSGSSHGALVTTVGVSVVMSGAALIIWGTTPRNVPFEGGREALEILGGRILPVELTLLILAVVVAVLLQWGLRRTTWGMAIRAVSADKENARLRGIDVERVRTLGFVVAGAFSMALGPLVVSLVSANVELGNSLVILGFVAAAVGGMGSFVGALIGGLLTGIVQALAAQYIGGQAGLLAVFVLLIVVLVARPTGLFGDRKLRLL</sequence>
<feature type="transmembrane region" description="Helical" evidence="10">
    <location>
        <begin position="174"/>
        <end position="196"/>
    </location>
</feature>
<keyword evidence="4 10" id="KW-0812">Transmembrane</keyword>
<evidence type="ECO:0000256" key="1">
    <source>
        <dbReference type="ARBA" id="ARBA00004651"/>
    </source>
</evidence>
<dbReference type="Pfam" id="PF02653">
    <property type="entry name" value="BPD_transp_2"/>
    <property type="match status" value="1"/>
</dbReference>
<dbReference type="GO" id="GO:0022857">
    <property type="term" value="F:transmembrane transporter activity"/>
    <property type="evidence" value="ECO:0007669"/>
    <property type="project" value="InterPro"/>
</dbReference>
<proteinExistence type="inferred from homology"/>
<dbReference type="GO" id="GO:0005886">
    <property type="term" value="C:plasma membrane"/>
    <property type="evidence" value="ECO:0007669"/>
    <property type="project" value="UniProtKB-SubCell"/>
</dbReference>
<evidence type="ECO:0000313" key="11">
    <source>
        <dbReference type="EMBL" id="MTD16321.1"/>
    </source>
</evidence>
<dbReference type="PANTHER" id="PTHR11795:SF450">
    <property type="entry name" value="ABC TRANSPORTER PERMEASE PROTEIN"/>
    <property type="match status" value="1"/>
</dbReference>
<gene>
    <name evidence="11" type="ORF">GIS00_20480</name>
</gene>
<dbReference type="InterPro" id="IPR052157">
    <property type="entry name" value="BCAA_transport_permease"/>
</dbReference>
<evidence type="ECO:0000256" key="10">
    <source>
        <dbReference type="SAM" id="Phobius"/>
    </source>
</evidence>
<keyword evidence="7 10" id="KW-0472">Membrane</keyword>
<accession>A0A7K1FQA9</accession>
<evidence type="ECO:0000256" key="5">
    <source>
        <dbReference type="ARBA" id="ARBA00022970"/>
    </source>
</evidence>
<dbReference type="CDD" id="cd06582">
    <property type="entry name" value="TM_PBP1_LivH_like"/>
    <property type="match status" value="1"/>
</dbReference>
<keyword evidence="2" id="KW-0813">Transport</keyword>
<dbReference type="InterPro" id="IPR001851">
    <property type="entry name" value="ABC_transp_permease"/>
</dbReference>
<name>A0A7K1FQA9_9ACTN</name>
<feature type="region of interest" description="Disordered" evidence="9">
    <location>
        <begin position="49"/>
        <end position="71"/>
    </location>
</feature>
<feature type="transmembrane region" description="Helical" evidence="10">
    <location>
        <begin position="124"/>
        <end position="154"/>
    </location>
</feature>
<keyword evidence="6 10" id="KW-1133">Transmembrane helix</keyword>
<protein>
    <submittedName>
        <fullName evidence="11">Branched-chain amino acid ABC transporter permease</fullName>
    </submittedName>
</protein>
<comment type="similarity">
    <text evidence="8">Belongs to the binding-protein-dependent transport system permease family. LivHM subfamily.</text>
</comment>
<evidence type="ECO:0000256" key="2">
    <source>
        <dbReference type="ARBA" id="ARBA00022448"/>
    </source>
</evidence>
<feature type="transmembrane region" description="Helical" evidence="10">
    <location>
        <begin position="81"/>
        <end position="104"/>
    </location>
</feature>
<comment type="caution">
    <text evidence="11">The sequence shown here is derived from an EMBL/GenBank/DDBJ whole genome shotgun (WGS) entry which is preliminary data.</text>
</comment>
<keyword evidence="5" id="KW-0029">Amino-acid transport</keyword>
<comment type="subcellular location">
    <subcellularLocation>
        <location evidence="1">Cell membrane</location>
        <topology evidence="1">Multi-pass membrane protein</topology>
    </subcellularLocation>
</comment>
<organism evidence="11 12">
    <name type="scientific">Nakamurella alba</name>
    <dbReference type="NCBI Taxonomy" id="2665158"/>
    <lineage>
        <taxon>Bacteria</taxon>
        <taxon>Bacillati</taxon>
        <taxon>Actinomycetota</taxon>
        <taxon>Actinomycetes</taxon>
        <taxon>Nakamurellales</taxon>
        <taxon>Nakamurellaceae</taxon>
        <taxon>Nakamurella</taxon>
    </lineage>
</organism>
<evidence type="ECO:0000313" key="12">
    <source>
        <dbReference type="Proteomes" id="UP000460221"/>
    </source>
</evidence>
<dbReference type="PANTHER" id="PTHR11795">
    <property type="entry name" value="BRANCHED-CHAIN AMINO ACID TRANSPORT SYSTEM PERMEASE PROTEIN LIVH"/>
    <property type="match status" value="1"/>
</dbReference>
<dbReference type="GO" id="GO:0006865">
    <property type="term" value="P:amino acid transport"/>
    <property type="evidence" value="ECO:0007669"/>
    <property type="project" value="UniProtKB-KW"/>
</dbReference>
<feature type="transmembrane region" description="Helical" evidence="10">
    <location>
        <begin position="341"/>
        <end position="360"/>
    </location>
</feature>
<evidence type="ECO:0000256" key="9">
    <source>
        <dbReference type="SAM" id="MobiDB-lite"/>
    </source>
</evidence>
<evidence type="ECO:0000256" key="7">
    <source>
        <dbReference type="ARBA" id="ARBA00023136"/>
    </source>
</evidence>